<evidence type="ECO:0000256" key="1">
    <source>
        <dbReference type="ARBA" id="ARBA00022729"/>
    </source>
</evidence>
<evidence type="ECO:0000313" key="4">
    <source>
        <dbReference type="EMBL" id="AKV04773.1"/>
    </source>
</evidence>
<dbReference type="OrthoDB" id="5492401at2"/>
<dbReference type="RefSeq" id="WP_146655337.1">
    <property type="nucleotide sequence ID" value="NZ_CP012333.1"/>
</dbReference>
<dbReference type="InterPro" id="IPR006969">
    <property type="entry name" value="Stig-like"/>
</dbReference>
<feature type="signal peptide" evidence="3">
    <location>
        <begin position="1"/>
        <end position="21"/>
    </location>
</feature>
<protein>
    <recommendedName>
        <fullName evidence="6">Tryptophan synthase alpha chain</fullName>
    </recommendedName>
</protein>
<dbReference type="EMBL" id="CP012333">
    <property type="protein sequence ID" value="AKV04773.1"/>
    <property type="molecule type" value="Genomic_DNA"/>
</dbReference>
<name>A0A0K1QGC9_9BACT</name>
<dbReference type="PROSITE" id="PS51257">
    <property type="entry name" value="PROKAR_LIPOPROTEIN"/>
    <property type="match status" value="1"/>
</dbReference>
<dbReference type="Proteomes" id="UP000064967">
    <property type="component" value="Chromosome"/>
</dbReference>
<evidence type="ECO:0000256" key="3">
    <source>
        <dbReference type="SAM" id="SignalP"/>
    </source>
</evidence>
<sequence>MKRRIVGLTALVGVVAIISCADSTVGDYTQPPPAQQFVSPDAGGDADASHDPEALSYCPTDKCPTGRTTCPGSNFRCDVDLRNDPMNCGACDRACPKGGSRETYTCVEGRCVLACNHTGVPTLDCDGLPDNGCETDPGDDDNCSTCGDKCDPSHACINRGSFFDVDYGCGCLPGTTACGDFFTPCTDMERDDNHCGACGTACDPTNGGLTPKPHTYFGCIAGECGHPKCEMYWADCDGNMEKNGCETSLLDTDNCGDCGIAGDPGQFCGINEVTGAIQLMCPAGETFCGDCSSGQCIGQCFDLSSDLENCGACGSQCSRNFGAMVGSCNAGICVQTCSNGRADCNGNPEDLCEVNTDSDPRNCGGCGITCDAIAGQACVGGRCMVENCDQDGGEDIPR</sequence>
<evidence type="ECO:0000313" key="5">
    <source>
        <dbReference type="Proteomes" id="UP000064967"/>
    </source>
</evidence>
<dbReference type="PANTHER" id="PTHR33227">
    <property type="entry name" value="STIGMA-SPECIFIC STIG1-LIKE PROTEIN 3"/>
    <property type="match status" value="1"/>
</dbReference>
<proteinExistence type="predicted"/>
<gene>
    <name evidence="4" type="ORF">AKJ09_11436</name>
</gene>
<keyword evidence="5" id="KW-1185">Reference proteome</keyword>
<organism evidence="4 5">
    <name type="scientific">Labilithrix luteola</name>
    <dbReference type="NCBI Taxonomy" id="1391654"/>
    <lineage>
        <taxon>Bacteria</taxon>
        <taxon>Pseudomonadati</taxon>
        <taxon>Myxococcota</taxon>
        <taxon>Polyangia</taxon>
        <taxon>Polyangiales</taxon>
        <taxon>Labilitrichaceae</taxon>
        <taxon>Labilithrix</taxon>
    </lineage>
</organism>
<dbReference type="STRING" id="1391654.AKJ09_11436"/>
<feature type="chain" id="PRO_5005467175" description="Tryptophan synthase alpha chain" evidence="3">
    <location>
        <begin position="22"/>
        <end position="398"/>
    </location>
</feature>
<dbReference type="KEGG" id="llu:AKJ09_11436"/>
<evidence type="ECO:0000256" key="2">
    <source>
        <dbReference type="SAM" id="MobiDB-lite"/>
    </source>
</evidence>
<dbReference type="PANTHER" id="PTHR33227:SF48">
    <property type="entry name" value="STIGMA-SPECIFIC STIG1-LIKE PROTEIN 4"/>
    <property type="match status" value="1"/>
</dbReference>
<reference evidence="4 5" key="1">
    <citation type="submission" date="2015-08" db="EMBL/GenBank/DDBJ databases">
        <authorList>
            <person name="Babu N.S."/>
            <person name="Beckwith C.J."/>
            <person name="Beseler K.G."/>
            <person name="Brison A."/>
            <person name="Carone J.V."/>
            <person name="Caskin T.P."/>
            <person name="Diamond M."/>
            <person name="Durham M.E."/>
            <person name="Foxe J.M."/>
            <person name="Go M."/>
            <person name="Henderson B.A."/>
            <person name="Jones I.B."/>
            <person name="McGettigan J.A."/>
            <person name="Micheletti S.J."/>
            <person name="Nasrallah M.E."/>
            <person name="Ortiz D."/>
            <person name="Piller C.R."/>
            <person name="Privatt S.R."/>
            <person name="Schneider S.L."/>
            <person name="Sharp S."/>
            <person name="Smith T.C."/>
            <person name="Stanton J.D."/>
            <person name="Ullery H.E."/>
            <person name="Wilson R.J."/>
            <person name="Serrano M.G."/>
            <person name="Buck G."/>
            <person name="Lee V."/>
            <person name="Wang Y."/>
            <person name="Carvalho R."/>
            <person name="Voegtly L."/>
            <person name="Shi R."/>
            <person name="Duckworth R."/>
            <person name="Johnson A."/>
            <person name="Loviza R."/>
            <person name="Walstead R."/>
            <person name="Shah Z."/>
            <person name="Kiflezghi M."/>
            <person name="Wade K."/>
            <person name="Ball S.L."/>
            <person name="Bradley K.W."/>
            <person name="Asai D.J."/>
            <person name="Bowman C.A."/>
            <person name="Russell D.A."/>
            <person name="Pope W.H."/>
            <person name="Jacobs-Sera D."/>
            <person name="Hendrix R.W."/>
            <person name="Hatfull G.F."/>
        </authorList>
    </citation>
    <scope>NUCLEOTIDE SEQUENCE [LARGE SCALE GENOMIC DNA]</scope>
    <source>
        <strain evidence="4 5">DSM 27648</strain>
    </source>
</reference>
<evidence type="ECO:0008006" key="6">
    <source>
        <dbReference type="Google" id="ProtNLM"/>
    </source>
</evidence>
<feature type="region of interest" description="Disordered" evidence="2">
    <location>
        <begin position="31"/>
        <end position="52"/>
    </location>
</feature>
<dbReference type="AlphaFoldDB" id="A0A0K1QGC9"/>
<accession>A0A0K1QGC9</accession>
<keyword evidence="1 3" id="KW-0732">Signal</keyword>